<dbReference type="Proteomes" id="UP001180842">
    <property type="component" value="Unassembled WGS sequence"/>
</dbReference>
<accession>A0AAE4I2G1</accession>
<evidence type="ECO:0000313" key="2">
    <source>
        <dbReference type="EMBL" id="MDT2736541.1"/>
    </source>
</evidence>
<dbReference type="AlphaFoldDB" id="A0AAE4I2G1"/>
<dbReference type="InterPro" id="IPR029410">
    <property type="entry name" value="CAP_assoc"/>
</dbReference>
<gene>
    <name evidence="2" type="ORF">P7H00_05250</name>
</gene>
<dbReference type="Gene3D" id="3.40.33.10">
    <property type="entry name" value="CAP"/>
    <property type="match status" value="1"/>
</dbReference>
<dbReference type="RefSeq" id="WP_067622507.1">
    <property type="nucleotide sequence ID" value="NZ_BAAAXL010000013.1"/>
</dbReference>
<evidence type="ECO:0000313" key="3">
    <source>
        <dbReference type="Proteomes" id="UP001180842"/>
    </source>
</evidence>
<organism evidence="2 3">
    <name type="scientific">Enterococcus pseudoavium</name>
    <dbReference type="NCBI Taxonomy" id="44007"/>
    <lineage>
        <taxon>Bacteria</taxon>
        <taxon>Bacillati</taxon>
        <taxon>Bacillota</taxon>
        <taxon>Bacilli</taxon>
        <taxon>Lactobacillales</taxon>
        <taxon>Enterococcaceae</taxon>
        <taxon>Enterococcus</taxon>
    </lineage>
</organism>
<evidence type="ECO:0000259" key="1">
    <source>
        <dbReference type="Pfam" id="PF14504"/>
    </source>
</evidence>
<dbReference type="EMBL" id="JARQAI010000005">
    <property type="protein sequence ID" value="MDT2736541.1"/>
    <property type="molecule type" value="Genomic_DNA"/>
</dbReference>
<sequence length="368" mass="42145">MKRVIGFFSILFLVLIGYYLQPVLFPPTPKKITHAPINQVVRHKALKHQVVKTEGYAKYIAEPIADFEQQFGQPTKTEDSGFFFQTRNYNLDAGVLEVNVESGKVSAIKVMAKKNDVSPFKFGMTSSQLSDKINLSADFSLTYDEEPVAIELSENDMRFRPLVAFDNQTFAMLFFNGHSEKLIGIVYLDLENLLRLMPYQINSGNPLANRVQESNLDWNVLNQQKEARTVEAINRYRVFHKLPVYSVADQTMSASKKMLKSFLTAPKKVLSNERLEEWQTDQEAHLSNLSFELSESEFKDLAKREKVTYENGLFYSPAVDPLFNLFDWISHDHFNEIFDTPEASLGIAINQESVLVLLQETEKTKDSE</sequence>
<protein>
    <submittedName>
        <fullName evidence="2">CAP-associated domain-containing protein</fullName>
    </submittedName>
</protein>
<name>A0AAE4I2G1_9ENTE</name>
<feature type="domain" description="CAP-associated" evidence="1">
    <location>
        <begin position="62"/>
        <end position="199"/>
    </location>
</feature>
<proteinExistence type="predicted"/>
<dbReference type="InterPro" id="IPR035940">
    <property type="entry name" value="CAP_sf"/>
</dbReference>
<dbReference type="Pfam" id="PF14504">
    <property type="entry name" value="CAP_assoc_N"/>
    <property type="match status" value="1"/>
</dbReference>
<reference evidence="2" key="1">
    <citation type="submission" date="2023-03" db="EMBL/GenBank/DDBJ databases">
        <authorList>
            <person name="Shen W."/>
            <person name="Cai J."/>
        </authorList>
    </citation>
    <scope>NUCLEOTIDE SEQUENCE</scope>
    <source>
        <strain evidence="2">P69-2</strain>
    </source>
</reference>
<comment type="caution">
    <text evidence="2">The sequence shown here is derived from an EMBL/GenBank/DDBJ whole genome shotgun (WGS) entry which is preliminary data.</text>
</comment>